<gene>
    <name evidence="2" type="ORF">caldi_11090</name>
</gene>
<dbReference type="PANTHER" id="PTHR38450">
    <property type="entry name" value="STAGE V SPORULATION PROTEIN AC-RELATED"/>
    <property type="match status" value="1"/>
</dbReference>
<dbReference type="InterPro" id="IPR005562">
    <property type="entry name" value="SpoVA"/>
</dbReference>
<organism evidence="2 3">
    <name type="scientific">Caldinitratiruptor microaerophilus</name>
    <dbReference type="NCBI Taxonomy" id="671077"/>
    <lineage>
        <taxon>Bacteria</taxon>
        <taxon>Bacillati</taxon>
        <taxon>Bacillota</taxon>
        <taxon>Clostridia</taxon>
        <taxon>Eubacteriales</taxon>
        <taxon>Symbiobacteriaceae</taxon>
        <taxon>Caldinitratiruptor</taxon>
    </lineage>
</organism>
<sequence length="152" mass="15817">MAKKPRSAEQVRYHQLVSAREPRPPRLRNALMAFGVGGLVSVLGQALTDFYRLTLGLDKKAATGPAVVTLIFVAALLTGLGVFDRLAKYAGAGLAVPVTGFANSIAASALEFKREGLVQGVGSKMFMLAGSVITFGVVTAFVVALLATLIPG</sequence>
<dbReference type="Proteomes" id="UP001163687">
    <property type="component" value="Chromosome"/>
</dbReference>
<dbReference type="RefSeq" id="WP_264844088.1">
    <property type="nucleotide sequence ID" value="NZ_AP025628.1"/>
</dbReference>
<accession>A0AA35G981</accession>
<evidence type="ECO:0000256" key="1">
    <source>
        <dbReference type="SAM" id="Phobius"/>
    </source>
</evidence>
<keyword evidence="1" id="KW-1133">Transmembrane helix</keyword>
<feature type="transmembrane region" description="Helical" evidence="1">
    <location>
        <begin position="63"/>
        <end position="83"/>
    </location>
</feature>
<dbReference type="Pfam" id="PF03862">
    <property type="entry name" value="SpoVAC_SpoVAEB"/>
    <property type="match status" value="1"/>
</dbReference>
<keyword evidence="3" id="KW-1185">Reference proteome</keyword>
<dbReference type="AlphaFoldDB" id="A0AA35G981"/>
<dbReference type="EMBL" id="AP025628">
    <property type="protein sequence ID" value="BDG60019.1"/>
    <property type="molecule type" value="Genomic_DNA"/>
</dbReference>
<reference evidence="2" key="1">
    <citation type="submission" date="2022-03" db="EMBL/GenBank/DDBJ databases">
        <title>Complete genome sequence of Caldinitratiruptor microaerophilus.</title>
        <authorList>
            <person name="Mukaiyama R."/>
            <person name="Nishiyama T."/>
            <person name="Ueda K."/>
        </authorList>
    </citation>
    <scope>NUCLEOTIDE SEQUENCE</scope>
    <source>
        <strain evidence="2">JCM 16183</strain>
    </source>
</reference>
<name>A0AA35G981_9FIRM</name>
<feature type="transmembrane region" description="Helical" evidence="1">
    <location>
        <begin position="30"/>
        <end position="51"/>
    </location>
</feature>
<evidence type="ECO:0000313" key="3">
    <source>
        <dbReference type="Proteomes" id="UP001163687"/>
    </source>
</evidence>
<proteinExistence type="predicted"/>
<feature type="transmembrane region" description="Helical" evidence="1">
    <location>
        <begin position="125"/>
        <end position="150"/>
    </location>
</feature>
<keyword evidence="1" id="KW-0472">Membrane</keyword>
<dbReference type="PANTHER" id="PTHR38450:SF1">
    <property type="entry name" value="STAGE V SPORULATION PROTEIN AC"/>
    <property type="match status" value="1"/>
</dbReference>
<keyword evidence="1" id="KW-0812">Transmembrane</keyword>
<dbReference type="NCBIfam" id="TIGR02838">
    <property type="entry name" value="spore_V_AC"/>
    <property type="match status" value="1"/>
</dbReference>
<protein>
    <submittedName>
        <fullName evidence="2">Stage V sporulation protein AC</fullName>
    </submittedName>
</protein>
<dbReference type="KEGG" id="cmic:caldi_11090"/>
<evidence type="ECO:0000313" key="2">
    <source>
        <dbReference type="EMBL" id="BDG60019.1"/>
    </source>
</evidence>
<dbReference type="InterPro" id="IPR014203">
    <property type="entry name" value="Spore_V_AC"/>
</dbReference>
<feature type="transmembrane region" description="Helical" evidence="1">
    <location>
        <begin position="89"/>
        <end position="113"/>
    </location>
</feature>